<dbReference type="GO" id="GO:0005634">
    <property type="term" value="C:nucleus"/>
    <property type="evidence" value="ECO:0007669"/>
    <property type="project" value="TreeGrafter"/>
</dbReference>
<dbReference type="GO" id="GO:0008597">
    <property type="term" value="F:calcium-dependent protein serine/threonine phosphatase regulator activity"/>
    <property type="evidence" value="ECO:0007669"/>
    <property type="project" value="TreeGrafter"/>
</dbReference>
<dbReference type="Pfam" id="PF04847">
    <property type="entry name" value="Calcipressin"/>
    <property type="match status" value="1"/>
</dbReference>
<reference evidence="2 3" key="1">
    <citation type="journal article" date="2019" name="Nat. Ecol. Evol.">
        <title>Megaphylogeny resolves global patterns of mushroom evolution.</title>
        <authorList>
            <person name="Varga T."/>
            <person name="Krizsan K."/>
            <person name="Foldi C."/>
            <person name="Dima B."/>
            <person name="Sanchez-Garcia M."/>
            <person name="Sanchez-Ramirez S."/>
            <person name="Szollosi G.J."/>
            <person name="Szarkandi J.G."/>
            <person name="Papp V."/>
            <person name="Albert L."/>
            <person name="Andreopoulos W."/>
            <person name="Angelini C."/>
            <person name="Antonin V."/>
            <person name="Barry K.W."/>
            <person name="Bougher N.L."/>
            <person name="Buchanan P."/>
            <person name="Buyck B."/>
            <person name="Bense V."/>
            <person name="Catcheside P."/>
            <person name="Chovatia M."/>
            <person name="Cooper J."/>
            <person name="Damon W."/>
            <person name="Desjardin D."/>
            <person name="Finy P."/>
            <person name="Geml J."/>
            <person name="Haridas S."/>
            <person name="Hughes K."/>
            <person name="Justo A."/>
            <person name="Karasinski D."/>
            <person name="Kautmanova I."/>
            <person name="Kiss B."/>
            <person name="Kocsube S."/>
            <person name="Kotiranta H."/>
            <person name="LaButti K.M."/>
            <person name="Lechner B.E."/>
            <person name="Liimatainen K."/>
            <person name="Lipzen A."/>
            <person name="Lukacs Z."/>
            <person name="Mihaltcheva S."/>
            <person name="Morgado L.N."/>
            <person name="Niskanen T."/>
            <person name="Noordeloos M.E."/>
            <person name="Ohm R.A."/>
            <person name="Ortiz-Santana B."/>
            <person name="Ovrebo C."/>
            <person name="Racz N."/>
            <person name="Riley R."/>
            <person name="Savchenko A."/>
            <person name="Shiryaev A."/>
            <person name="Soop K."/>
            <person name="Spirin V."/>
            <person name="Szebenyi C."/>
            <person name="Tomsovsky M."/>
            <person name="Tulloss R.E."/>
            <person name="Uehling J."/>
            <person name="Grigoriev I.V."/>
            <person name="Vagvolgyi C."/>
            <person name="Papp T."/>
            <person name="Martin F.M."/>
            <person name="Miettinen O."/>
            <person name="Hibbett D.S."/>
            <person name="Nagy L.G."/>
        </authorList>
    </citation>
    <scope>NUCLEOTIDE SEQUENCE [LARGE SCALE GENOMIC DNA]</scope>
    <source>
        <strain evidence="2 3">CBS 121175</strain>
    </source>
</reference>
<gene>
    <name evidence="2" type="ORF">FA15DRAFT_589777</name>
</gene>
<comment type="similarity">
    <text evidence="1">Belongs to the RCAN family.</text>
</comment>
<keyword evidence="3" id="KW-1185">Reference proteome</keyword>
<dbReference type="AlphaFoldDB" id="A0A5C3LBS0"/>
<evidence type="ECO:0000256" key="1">
    <source>
        <dbReference type="ARBA" id="ARBA00008209"/>
    </source>
</evidence>
<accession>A0A5C3LBS0</accession>
<dbReference type="GO" id="GO:0019722">
    <property type="term" value="P:calcium-mediated signaling"/>
    <property type="evidence" value="ECO:0007669"/>
    <property type="project" value="InterPro"/>
</dbReference>
<dbReference type="GO" id="GO:0003676">
    <property type="term" value="F:nucleic acid binding"/>
    <property type="evidence" value="ECO:0007669"/>
    <property type="project" value="InterPro"/>
</dbReference>
<dbReference type="OrthoDB" id="17212at2759"/>
<protein>
    <submittedName>
        <fullName evidence="2">Calcineurin-binding protein</fullName>
    </submittedName>
</protein>
<dbReference type="Proteomes" id="UP000307440">
    <property type="component" value="Unassembled WGS sequence"/>
</dbReference>
<proteinExistence type="inferred from homology"/>
<dbReference type="PANTHER" id="PTHR10300">
    <property type="entry name" value="CALCIPRESSIN"/>
    <property type="match status" value="1"/>
</dbReference>
<dbReference type="InterPro" id="IPR012677">
    <property type="entry name" value="Nucleotide-bd_a/b_plait_sf"/>
</dbReference>
<dbReference type="STRING" id="230819.A0A5C3LBS0"/>
<evidence type="ECO:0000313" key="3">
    <source>
        <dbReference type="Proteomes" id="UP000307440"/>
    </source>
</evidence>
<evidence type="ECO:0000313" key="2">
    <source>
        <dbReference type="EMBL" id="TFK25758.1"/>
    </source>
</evidence>
<dbReference type="PANTHER" id="PTHR10300:SF14">
    <property type="entry name" value="PROTEIN SARAH"/>
    <property type="match status" value="1"/>
</dbReference>
<name>A0A5C3LBS0_COPMA</name>
<organism evidence="2 3">
    <name type="scientific">Coprinopsis marcescibilis</name>
    <name type="common">Agaric fungus</name>
    <name type="synonym">Psathyrella marcescibilis</name>
    <dbReference type="NCBI Taxonomy" id="230819"/>
    <lineage>
        <taxon>Eukaryota</taxon>
        <taxon>Fungi</taxon>
        <taxon>Dikarya</taxon>
        <taxon>Basidiomycota</taxon>
        <taxon>Agaricomycotina</taxon>
        <taxon>Agaricomycetes</taxon>
        <taxon>Agaricomycetidae</taxon>
        <taxon>Agaricales</taxon>
        <taxon>Agaricineae</taxon>
        <taxon>Psathyrellaceae</taxon>
        <taxon>Coprinopsis</taxon>
    </lineage>
</organism>
<dbReference type="Gene3D" id="3.30.70.330">
    <property type="match status" value="1"/>
</dbReference>
<dbReference type="InterPro" id="IPR035979">
    <property type="entry name" value="RBD_domain_sf"/>
</dbReference>
<sequence>MTIHLNQSTRISPPPSEPTNTVAITSLPRSFFDPLILELLRDHFENHGDINQWVPLPGFGRIIVVYESDHSAEKAKLYSDPIILQATPQHEQVQLRVFRADKNPLLPHSLEDRNHVHYLQPPKVEKNFLISPPGSPPVGWEQIKEDPPNSTPLAADLMSALKKLKIQEEQQEKSQFEMLLDPSEAGVGVFVEDCDASYVVDVMEEEWVYGETMPAHDRWRPIPTAMPPMGSISA</sequence>
<dbReference type="GO" id="GO:0005737">
    <property type="term" value="C:cytoplasm"/>
    <property type="evidence" value="ECO:0007669"/>
    <property type="project" value="TreeGrafter"/>
</dbReference>
<dbReference type="InterPro" id="IPR006931">
    <property type="entry name" value="Calcipressin"/>
</dbReference>
<dbReference type="SUPFAM" id="SSF54928">
    <property type="entry name" value="RNA-binding domain, RBD"/>
    <property type="match status" value="1"/>
</dbReference>
<dbReference type="EMBL" id="ML210182">
    <property type="protein sequence ID" value="TFK25758.1"/>
    <property type="molecule type" value="Genomic_DNA"/>
</dbReference>